<evidence type="ECO:0000313" key="2">
    <source>
        <dbReference type="EMBL" id="VVA13767.1"/>
    </source>
</evidence>
<dbReference type="AlphaFoldDB" id="A0A5E4ED23"/>
<sequence length="774" mass="83136">MRHVMPLFSLKALPSLPPQLISSFSVLPWLLLPIIRLLSLPSQPTAPTVVAASPPRILIDSFYAELNAKGYKFVEPEHPPEAESEHSPEVAAAPSKVRATINLKILINGNDLNTTIAEEALNAPKTPKAIKALPIKLKILMNGKDIALAMAEAAEAAAPATAAVQTTSFKKSMLPVDVDPEVKFAIDLLKEMYNEVEACDAVAFIKSLVAPTAAIDLFVLCNFTASSSNSAAFVPPSTSLPNQPTGPPLPPQFTGPLIPPQPTLAPIAVVASPSQIPIDSFYVELNAMGYKFVEPEHPPEVEPEHTLHPPKPGLRSTIKYLSTAKTLTQPLQKKPPQHPKSPKALKAPPIKLKILINGKDISLNMAEVAEVAAAATASVPTPSVKKSMLPVNVDPEVESAVDLLKEMYNEVVAAAILKSSEVCDAVTFFESLAAPAAPIDFFVPTLPPTSMATSPPQILIDSFYAKLNAKEYKFAKPEHPPEAEPEHPPEVTDAPSKVGATINLKILINNKDLNMTVAEGTAATPQSPQCPLKPPKLLKPSKPHHKTEDFDEWQRYSPGYGRSCRGCGRCHCRSLDTTLQKPMLSVDVDPEVESTVDLLKEMYNEAVVAAILKSPIQLQIFDDSFNNKKISEELMLLVDEACDVVAFIESPAAPATVIDFFVLCAFMAPPSDSAASVPPSTPLPPQPTGLPLPPQPMLAPTAVGASHPRIPIDTFYAELNAEGYKFVQPEHPLEAEPEHSPKVDAATSKVRAAINLKILINGKNLNTAIAKDTA</sequence>
<feature type="compositionally biased region" description="Basic and acidic residues" evidence="1">
    <location>
        <begin position="476"/>
        <end position="490"/>
    </location>
</feature>
<organism evidence="2 3">
    <name type="scientific">Prunus dulcis</name>
    <name type="common">Almond</name>
    <name type="synonym">Amygdalus dulcis</name>
    <dbReference type="NCBI Taxonomy" id="3755"/>
    <lineage>
        <taxon>Eukaryota</taxon>
        <taxon>Viridiplantae</taxon>
        <taxon>Streptophyta</taxon>
        <taxon>Embryophyta</taxon>
        <taxon>Tracheophyta</taxon>
        <taxon>Spermatophyta</taxon>
        <taxon>Magnoliopsida</taxon>
        <taxon>eudicotyledons</taxon>
        <taxon>Gunneridae</taxon>
        <taxon>Pentapetalae</taxon>
        <taxon>rosids</taxon>
        <taxon>fabids</taxon>
        <taxon>Rosales</taxon>
        <taxon>Rosaceae</taxon>
        <taxon>Amygdaloideae</taxon>
        <taxon>Amygdaleae</taxon>
        <taxon>Prunus</taxon>
    </lineage>
</organism>
<dbReference type="Gramene" id="VVA13767">
    <property type="protein sequence ID" value="VVA13767"/>
    <property type="gene ID" value="Prudul26B011690"/>
</dbReference>
<reference evidence="3" key="1">
    <citation type="journal article" date="2020" name="Plant J.">
        <title>Transposons played a major role in the diversification between the closely related almond and peach genomes: results from the almond genome sequence.</title>
        <authorList>
            <person name="Alioto T."/>
            <person name="Alexiou K.G."/>
            <person name="Bardil A."/>
            <person name="Barteri F."/>
            <person name="Castanera R."/>
            <person name="Cruz F."/>
            <person name="Dhingra A."/>
            <person name="Duval H."/>
            <person name="Fernandez I Marti A."/>
            <person name="Frias L."/>
            <person name="Galan B."/>
            <person name="Garcia J.L."/>
            <person name="Howad W."/>
            <person name="Gomez-Garrido J."/>
            <person name="Gut M."/>
            <person name="Julca I."/>
            <person name="Morata J."/>
            <person name="Puigdomenech P."/>
            <person name="Ribeca P."/>
            <person name="Rubio Cabetas M.J."/>
            <person name="Vlasova A."/>
            <person name="Wirthensohn M."/>
            <person name="Garcia-Mas J."/>
            <person name="Gabaldon T."/>
            <person name="Casacuberta J.M."/>
            <person name="Arus P."/>
        </authorList>
    </citation>
    <scope>NUCLEOTIDE SEQUENCE [LARGE SCALE GENOMIC DNA]</scope>
    <source>
        <strain evidence="3">cv. Texas</strain>
    </source>
</reference>
<accession>A0A5E4ED23</accession>
<dbReference type="InParanoid" id="A0A5E4ED23"/>
<evidence type="ECO:0000313" key="3">
    <source>
        <dbReference type="Proteomes" id="UP000327085"/>
    </source>
</evidence>
<gene>
    <name evidence="2" type="ORF">ALMOND_2B011690</name>
</gene>
<feature type="region of interest" description="Disordered" evidence="1">
    <location>
        <begin position="522"/>
        <end position="549"/>
    </location>
</feature>
<proteinExistence type="predicted"/>
<evidence type="ECO:0000256" key="1">
    <source>
        <dbReference type="SAM" id="MobiDB-lite"/>
    </source>
</evidence>
<dbReference type="EMBL" id="CABIKO010000008">
    <property type="protein sequence ID" value="VVA13767.1"/>
    <property type="molecule type" value="Genomic_DNA"/>
</dbReference>
<name>A0A5E4ED23_PRUDU</name>
<protein>
    <submittedName>
        <fullName evidence="2">PREDICTED: uncharacterized protein</fullName>
    </submittedName>
</protein>
<dbReference type="Proteomes" id="UP000327085">
    <property type="component" value="Chromosome 1"/>
</dbReference>
<feature type="region of interest" description="Disordered" evidence="1">
    <location>
        <begin position="476"/>
        <end position="495"/>
    </location>
</feature>